<dbReference type="InterPro" id="IPR013736">
    <property type="entry name" value="Xaa-Pro_dipept_C"/>
</dbReference>
<feature type="domain" description="Xaa-Pro dipeptidyl-peptidase C-terminal" evidence="3">
    <location>
        <begin position="278"/>
        <end position="518"/>
    </location>
</feature>
<dbReference type="RefSeq" id="WP_344927465.1">
    <property type="nucleotide sequence ID" value="NZ_BAAAYK010000038.1"/>
</dbReference>
<dbReference type="Proteomes" id="UP001500483">
    <property type="component" value="Unassembled WGS sequence"/>
</dbReference>
<comment type="caution">
    <text evidence="4">The sequence shown here is derived from an EMBL/GenBank/DDBJ whole genome shotgun (WGS) entry which is preliminary data.</text>
</comment>
<dbReference type="InterPro" id="IPR029058">
    <property type="entry name" value="AB_hydrolase_fold"/>
</dbReference>
<dbReference type="SUPFAM" id="SSF53474">
    <property type="entry name" value="alpha/beta-Hydrolases"/>
    <property type="match status" value="1"/>
</dbReference>
<dbReference type="Gene3D" id="2.60.120.260">
    <property type="entry name" value="Galactose-binding domain-like"/>
    <property type="match status" value="1"/>
</dbReference>
<dbReference type="InterPro" id="IPR008979">
    <property type="entry name" value="Galactose-bd-like_sf"/>
</dbReference>
<dbReference type="NCBIfam" id="TIGR00976">
    <property type="entry name" value="CocE_NonD"/>
    <property type="match status" value="1"/>
</dbReference>
<dbReference type="Gene3D" id="1.10.3020.10">
    <property type="entry name" value="alpha-amino acid ester hydrolase ( Helical cap domain)"/>
    <property type="match status" value="1"/>
</dbReference>
<protein>
    <submittedName>
        <fullName evidence="4">CocE/NonD family hydrolase</fullName>
    </submittedName>
</protein>
<dbReference type="Gene3D" id="3.40.50.1820">
    <property type="entry name" value="alpha/beta hydrolase"/>
    <property type="match status" value="1"/>
</dbReference>
<keyword evidence="5" id="KW-1185">Reference proteome</keyword>
<evidence type="ECO:0000256" key="2">
    <source>
        <dbReference type="SAM" id="MobiDB-lite"/>
    </source>
</evidence>
<dbReference type="InterPro" id="IPR000383">
    <property type="entry name" value="Xaa-Pro-like_dom"/>
</dbReference>
<keyword evidence="1 4" id="KW-0378">Hydrolase</keyword>
<feature type="region of interest" description="Disordered" evidence="2">
    <location>
        <begin position="329"/>
        <end position="351"/>
    </location>
</feature>
<dbReference type="Pfam" id="PF02129">
    <property type="entry name" value="Peptidase_S15"/>
    <property type="match status" value="1"/>
</dbReference>
<sequence length="524" mass="55344">MRIPLRDNTVLLADLYRPDTADRLPTAVRRTPYGRSGAPGGRSVDGLRLVRAGYNLLVQSTRGRDGSDGAFRPFATEREDGADTLDWVAAQPWCDGRTALFGRSYEGMAALLAAPDSGCGAVAAQVAPGSRAGATRSGGAFQLGFCLHWVLCDLVLPELAAGSAAAAEVIAALDDIDRLYADPGAALELLDRCAPYYRDWLEEPAVAAEPAAGPPLLSIGGWYDIFLADGLAARSRRPELSTLVVGPWSHCVTGGIFPQRRYGHAADEDVVDITALHIAHFDRALKGRDTAPGAPVRLFVTGADEWRDFPCWPVPGTTDQAVHLAGRGRAAEGDGRLLPEPAEPASDQLRHDPAAPVPTCGGATLMTGMFVGADCGPLDQRDVERHPHVLRYTGDRLHRPLTVIGEVRVVLGFAATTPDADLAAKLVDVHPDGRAELLCDGVLRARHRDPGAPAGLEPGRITELAVRLGAVAHRFGAGHRIRLDLAASNFPRFDLDPALAAGVVGAVHHGGAHGSCLVLPVAPD</sequence>
<dbReference type="SUPFAM" id="SSF49785">
    <property type="entry name" value="Galactose-binding domain-like"/>
    <property type="match status" value="1"/>
</dbReference>
<dbReference type="EMBL" id="BAAAYK010000038">
    <property type="protein sequence ID" value="GAA3358767.1"/>
    <property type="molecule type" value="Genomic_DNA"/>
</dbReference>
<dbReference type="SMART" id="SM00939">
    <property type="entry name" value="PepX_C"/>
    <property type="match status" value="1"/>
</dbReference>
<name>A0ABP6RQK9_9PSEU</name>
<reference evidence="5" key="1">
    <citation type="journal article" date="2019" name="Int. J. Syst. Evol. Microbiol.">
        <title>The Global Catalogue of Microorganisms (GCM) 10K type strain sequencing project: providing services to taxonomists for standard genome sequencing and annotation.</title>
        <authorList>
            <consortium name="The Broad Institute Genomics Platform"/>
            <consortium name="The Broad Institute Genome Sequencing Center for Infectious Disease"/>
            <person name="Wu L."/>
            <person name="Ma J."/>
        </authorList>
    </citation>
    <scope>NUCLEOTIDE SEQUENCE [LARGE SCALE GENOMIC DNA]</scope>
    <source>
        <strain evidence="5">JCM 9687</strain>
    </source>
</reference>
<gene>
    <name evidence="4" type="ORF">GCM10020366_32090</name>
</gene>
<evidence type="ECO:0000256" key="1">
    <source>
        <dbReference type="ARBA" id="ARBA00022801"/>
    </source>
</evidence>
<evidence type="ECO:0000313" key="5">
    <source>
        <dbReference type="Proteomes" id="UP001500483"/>
    </source>
</evidence>
<dbReference type="InterPro" id="IPR005674">
    <property type="entry name" value="CocE/Ser_esterase"/>
</dbReference>
<accession>A0ABP6RQK9</accession>
<dbReference type="GO" id="GO:0016787">
    <property type="term" value="F:hydrolase activity"/>
    <property type="evidence" value="ECO:0007669"/>
    <property type="project" value="UniProtKB-KW"/>
</dbReference>
<evidence type="ECO:0000259" key="3">
    <source>
        <dbReference type="SMART" id="SM00939"/>
    </source>
</evidence>
<evidence type="ECO:0000313" key="4">
    <source>
        <dbReference type="EMBL" id="GAA3358767.1"/>
    </source>
</evidence>
<dbReference type="Pfam" id="PF08530">
    <property type="entry name" value="PepX_C"/>
    <property type="match status" value="1"/>
</dbReference>
<organism evidence="4 5">
    <name type="scientific">Saccharopolyspora gregorii</name>
    <dbReference type="NCBI Taxonomy" id="33914"/>
    <lineage>
        <taxon>Bacteria</taxon>
        <taxon>Bacillati</taxon>
        <taxon>Actinomycetota</taxon>
        <taxon>Actinomycetes</taxon>
        <taxon>Pseudonocardiales</taxon>
        <taxon>Pseudonocardiaceae</taxon>
        <taxon>Saccharopolyspora</taxon>
    </lineage>
</organism>
<proteinExistence type="predicted"/>